<dbReference type="Proteomes" id="UP000192917">
    <property type="component" value="Unassembled WGS sequence"/>
</dbReference>
<dbReference type="AlphaFoldDB" id="A0A1Y6C290"/>
<dbReference type="EMBL" id="FWZX01000014">
    <property type="protein sequence ID" value="SMF41496.1"/>
    <property type="molecule type" value="Genomic_DNA"/>
</dbReference>
<dbReference type="Gene3D" id="3.10.129.10">
    <property type="entry name" value="Hotdog Thioesterase"/>
    <property type="match status" value="1"/>
</dbReference>
<gene>
    <name evidence="2" type="ORF">SAMN05428998_114101</name>
</gene>
<dbReference type="CDD" id="cd03450">
    <property type="entry name" value="NodN"/>
    <property type="match status" value="1"/>
</dbReference>
<proteinExistence type="predicted"/>
<dbReference type="Pfam" id="PF01575">
    <property type="entry name" value="MaoC_dehydratas"/>
    <property type="match status" value="1"/>
</dbReference>
<evidence type="ECO:0000259" key="1">
    <source>
        <dbReference type="Pfam" id="PF01575"/>
    </source>
</evidence>
<sequence>MPAGGLDLDSLPSKVGCELGTSDWHLVDQDRVSAFAAVTEDFQFIHVDPERAAATRFGGTIAHGFLPLSLLSVLFLEACGEVRGAGLSMNYGFDSVRFIAPLRTGRRIRGRFGLKDCLERQPGQWRLVLESAVEIEGEDKPALVADWIVLLLGER</sequence>
<dbReference type="RefSeq" id="WP_085123925.1">
    <property type="nucleotide sequence ID" value="NZ_FWZX01000014.1"/>
</dbReference>
<accession>A0A1Y6C290</accession>
<dbReference type="InterPro" id="IPR039375">
    <property type="entry name" value="NodN-like"/>
</dbReference>
<dbReference type="SUPFAM" id="SSF54637">
    <property type="entry name" value="Thioesterase/thiol ester dehydrase-isomerase"/>
    <property type="match status" value="1"/>
</dbReference>
<evidence type="ECO:0000313" key="2">
    <source>
        <dbReference type="EMBL" id="SMF41496.1"/>
    </source>
</evidence>
<organism evidence="2 3">
    <name type="scientific">Tistlia consotensis USBA 355</name>
    <dbReference type="NCBI Taxonomy" id="560819"/>
    <lineage>
        <taxon>Bacteria</taxon>
        <taxon>Pseudomonadati</taxon>
        <taxon>Pseudomonadota</taxon>
        <taxon>Alphaproteobacteria</taxon>
        <taxon>Rhodospirillales</taxon>
        <taxon>Rhodovibrionaceae</taxon>
        <taxon>Tistlia</taxon>
    </lineage>
</organism>
<dbReference type="STRING" id="560819.SAMN05428998_114101"/>
<protein>
    <submittedName>
        <fullName evidence="2">Acyl dehydratase</fullName>
    </submittedName>
</protein>
<name>A0A1Y6C290_9PROT</name>
<dbReference type="PANTHER" id="PTHR42993">
    <property type="entry name" value="MAOC-LIKE DEHYDRATASE DOMAIN-CONTAINING PROTEIN"/>
    <property type="match status" value="1"/>
</dbReference>
<dbReference type="InterPro" id="IPR029069">
    <property type="entry name" value="HotDog_dom_sf"/>
</dbReference>
<reference evidence="2 3" key="1">
    <citation type="submission" date="2017-04" db="EMBL/GenBank/DDBJ databases">
        <authorList>
            <person name="Afonso C.L."/>
            <person name="Miller P.J."/>
            <person name="Scott M.A."/>
            <person name="Spackman E."/>
            <person name="Goraichik I."/>
            <person name="Dimitrov K.M."/>
            <person name="Suarez D.L."/>
            <person name="Swayne D.E."/>
        </authorList>
    </citation>
    <scope>NUCLEOTIDE SEQUENCE [LARGE SCALE GENOMIC DNA]</scope>
    <source>
        <strain evidence="2 3">USBA 355</strain>
    </source>
</reference>
<evidence type="ECO:0000313" key="3">
    <source>
        <dbReference type="Proteomes" id="UP000192917"/>
    </source>
</evidence>
<dbReference type="InterPro" id="IPR002539">
    <property type="entry name" value="MaoC-like_dom"/>
</dbReference>
<dbReference type="PANTHER" id="PTHR42993:SF1">
    <property type="entry name" value="MAOC-LIKE DEHYDRATASE DOMAIN-CONTAINING PROTEIN"/>
    <property type="match status" value="1"/>
</dbReference>
<keyword evidence="3" id="KW-1185">Reference proteome</keyword>
<feature type="domain" description="MaoC-like" evidence="1">
    <location>
        <begin position="15"/>
        <end position="116"/>
    </location>
</feature>